<dbReference type="Proteomes" id="UP001445335">
    <property type="component" value="Unassembled WGS sequence"/>
</dbReference>
<feature type="region of interest" description="Disordered" evidence="8">
    <location>
        <begin position="207"/>
        <end position="227"/>
    </location>
</feature>
<feature type="compositionally biased region" description="Polar residues" evidence="8">
    <location>
        <begin position="209"/>
        <end position="220"/>
    </location>
</feature>
<accession>A0AAW1QAK4</accession>
<keyword evidence="11" id="KW-1185">Reference proteome</keyword>
<comment type="cofactor">
    <cofactor evidence="1">
        <name>L-ascorbate</name>
        <dbReference type="ChEBI" id="CHEBI:38290"/>
    </cofactor>
</comment>
<evidence type="ECO:0000256" key="5">
    <source>
        <dbReference type="ARBA" id="ARBA00023002"/>
    </source>
</evidence>
<dbReference type="GO" id="GO:0031418">
    <property type="term" value="F:L-ascorbic acid binding"/>
    <property type="evidence" value="ECO:0007669"/>
    <property type="project" value="InterPro"/>
</dbReference>
<evidence type="ECO:0000256" key="6">
    <source>
        <dbReference type="ARBA" id="ARBA00023004"/>
    </source>
</evidence>
<evidence type="ECO:0000313" key="11">
    <source>
        <dbReference type="Proteomes" id="UP001445335"/>
    </source>
</evidence>
<dbReference type="EMBL" id="JALJOU010000124">
    <property type="protein sequence ID" value="KAK9819249.1"/>
    <property type="molecule type" value="Genomic_DNA"/>
</dbReference>
<dbReference type="GO" id="GO:0008475">
    <property type="term" value="F:procollagen-lysine 5-dioxygenase activity"/>
    <property type="evidence" value="ECO:0007669"/>
    <property type="project" value="UniProtKB-EC"/>
</dbReference>
<dbReference type="SMART" id="SM00702">
    <property type="entry name" value="P4Hc"/>
    <property type="match status" value="1"/>
</dbReference>
<evidence type="ECO:0000313" key="10">
    <source>
        <dbReference type="EMBL" id="KAK9819249.1"/>
    </source>
</evidence>
<dbReference type="EC" id="1.14.11.4" evidence="2"/>
<dbReference type="Pfam" id="PF11397">
    <property type="entry name" value="GlcNAc"/>
    <property type="match status" value="2"/>
</dbReference>
<keyword evidence="4" id="KW-0223">Dioxygenase</keyword>
<dbReference type="Gene3D" id="2.60.120.620">
    <property type="entry name" value="q2cbj1_9rhob like domain"/>
    <property type="match status" value="1"/>
</dbReference>
<dbReference type="InterPro" id="IPR029044">
    <property type="entry name" value="Nucleotide-diphossugar_trans"/>
</dbReference>
<keyword evidence="5" id="KW-0560">Oxidoreductase</keyword>
<dbReference type="SUPFAM" id="SSF53448">
    <property type="entry name" value="Nucleotide-diphospho-sugar transferases"/>
    <property type="match status" value="1"/>
</dbReference>
<gene>
    <name evidence="10" type="ORF">WJX81_000875</name>
</gene>
<comment type="caution">
    <text evidence="10">The sequence shown here is derived from an EMBL/GenBank/DDBJ whole genome shotgun (WGS) entry which is preliminary data.</text>
</comment>
<dbReference type="AlphaFoldDB" id="A0AAW1QAK4"/>
<dbReference type="InterPro" id="IPR021067">
    <property type="entry name" value="Glycosyltransferase"/>
</dbReference>
<evidence type="ECO:0000256" key="3">
    <source>
        <dbReference type="ARBA" id="ARBA00022723"/>
    </source>
</evidence>
<dbReference type="Pfam" id="PF13640">
    <property type="entry name" value="2OG-FeII_Oxy_3"/>
    <property type="match status" value="1"/>
</dbReference>
<dbReference type="GO" id="GO:0005506">
    <property type="term" value="F:iron ion binding"/>
    <property type="evidence" value="ECO:0007669"/>
    <property type="project" value="InterPro"/>
</dbReference>
<evidence type="ECO:0000256" key="7">
    <source>
        <dbReference type="ARBA" id="ARBA00047930"/>
    </source>
</evidence>
<dbReference type="PANTHER" id="PTHR34496:SF9">
    <property type="entry name" value="[SKP1-PROTEIN]-HYDROXYPROLINE N-ACETYLGLUCOSAMINYLTRANSFERASE"/>
    <property type="match status" value="1"/>
</dbReference>
<dbReference type="InterPro" id="IPR006620">
    <property type="entry name" value="Pro_4_hyd_alph"/>
</dbReference>
<protein>
    <recommendedName>
        <fullName evidence="2">procollagen-lysine 5-dioxygenase</fullName>
        <ecNumber evidence="2">1.14.11.4</ecNumber>
    </recommendedName>
</protein>
<evidence type="ECO:0000259" key="9">
    <source>
        <dbReference type="PROSITE" id="PS51471"/>
    </source>
</evidence>
<evidence type="ECO:0000256" key="4">
    <source>
        <dbReference type="ARBA" id="ARBA00022964"/>
    </source>
</evidence>
<evidence type="ECO:0000256" key="2">
    <source>
        <dbReference type="ARBA" id="ARBA00012264"/>
    </source>
</evidence>
<dbReference type="InterPro" id="IPR005123">
    <property type="entry name" value="Oxoglu/Fe-dep_dioxygenase_dom"/>
</dbReference>
<comment type="catalytic activity">
    <reaction evidence="7">
        <text>L-lysyl-[collagen] + 2-oxoglutarate + O2 = (5R)-5-hydroxy-L-lysyl-[collagen] + succinate + CO2</text>
        <dbReference type="Rhea" id="RHEA:16569"/>
        <dbReference type="Rhea" id="RHEA-COMP:12751"/>
        <dbReference type="Rhea" id="RHEA-COMP:12752"/>
        <dbReference type="ChEBI" id="CHEBI:15379"/>
        <dbReference type="ChEBI" id="CHEBI:16526"/>
        <dbReference type="ChEBI" id="CHEBI:16810"/>
        <dbReference type="ChEBI" id="CHEBI:29969"/>
        <dbReference type="ChEBI" id="CHEBI:30031"/>
        <dbReference type="ChEBI" id="CHEBI:133442"/>
        <dbReference type="EC" id="1.14.11.4"/>
    </reaction>
</comment>
<name>A0AAW1QAK4_9CHLO</name>
<evidence type="ECO:0000256" key="8">
    <source>
        <dbReference type="SAM" id="MobiDB-lite"/>
    </source>
</evidence>
<sequence length="510" mass="55065">MVLDGFLAPADVQAVRADAEAALAAVGRAARVGGRAPTQAPQRGDTARFLRRDEEAAAGRAALAAALGLLLAVQRRLVAGGCDAGGSTSFQVACYPGNGACYERHADASPSAPARCATAVLYLNPGPWDARRDGGELRLYPFGESALHGMGCEGGEATTLVPPVGGRLVIFDSRIEHEVLPARLCRRYALTAWPTSIEAPGELEFCETQRPSSGAPSARNQPPRDARVTHPQRIFVSVAAYRDEEAQWTVAHLLRQAARPERVRVGIVWQVDETEDAAFIRIAGSAAERAKWASQVREVRMDWRQAAGPCLARALAQTLWAGEGFYLQIDAHSRFGRHWDSALIGWLADAEAASVCSRAVLSTYPPDYEGTGAAALTPEDDRPTLLCGAGFGEDGFLRLRGRRLAARAPAPLPSLFWAAGLSFSRAELFLELPYEPLRFLFFGEESFQLARMWAAGWDVLAPPASVVFHKWSRAGRHTFQAEVPQDADAKAASRSHVMALLGRCTWPATC</sequence>
<dbReference type="InterPro" id="IPR044862">
    <property type="entry name" value="Pro_4_hyd_alph_FE2OG_OXY"/>
</dbReference>
<proteinExistence type="predicted"/>
<dbReference type="PROSITE" id="PS51471">
    <property type="entry name" value="FE2OG_OXY"/>
    <property type="match status" value="1"/>
</dbReference>
<keyword evidence="6" id="KW-0408">Iron</keyword>
<organism evidence="10 11">
    <name type="scientific">Elliptochloris bilobata</name>
    <dbReference type="NCBI Taxonomy" id="381761"/>
    <lineage>
        <taxon>Eukaryota</taxon>
        <taxon>Viridiplantae</taxon>
        <taxon>Chlorophyta</taxon>
        <taxon>core chlorophytes</taxon>
        <taxon>Trebouxiophyceae</taxon>
        <taxon>Trebouxiophyceae incertae sedis</taxon>
        <taxon>Elliptochloris clade</taxon>
        <taxon>Elliptochloris</taxon>
    </lineage>
</organism>
<feature type="domain" description="Fe2OG dioxygenase" evidence="9">
    <location>
        <begin position="86"/>
        <end position="196"/>
    </location>
</feature>
<evidence type="ECO:0000256" key="1">
    <source>
        <dbReference type="ARBA" id="ARBA00001961"/>
    </source>
</evidence>
<dbReference type="PANTHER" id="PTHR34496">
    <property type="entry name" value="GLCNAC TRANSFERASE-RELATED"/>
    <property type="match status" value="1"/>
</dbReference>
<reference evidence="10 11" key="1">
    <citation type="journal article" date="2024" name="Nat. Commun.">
        <title>Phylogenomics reveals the evolutionary origins of lichenization in chlorophyte algae.</title>
        <authorList>
            <person name="Puginier C."/>
            <person name="Libourel C."/>
            <person name="Otte J."/>
            <person name="Skaloud P."/>
            <person name="Haon M."/>
            <person name="Grisel S."/>
            <person name="Petersen M."/>
            <person name="Berrin J.G."/>
            <person name="Delaux P.M."/>
            <person name="Dal Grande F."/>
            <person name="Keller J."/>
        </authorList>
    </citation>
    <scope>NUCLEOTIDE SEQUENCE [LARGE SCALE GENOMIC DNA]</scope>
    <source>
        <strain evidence="10 11">SAG 245.80</strain>
    </source>
</reference>
<keyword evidence="3" id="KW-0479">Metal-binding</keyword>